<evidence type="ECO:0000256" key="5">
    <source>
        <dbReference type="ARBA" id="ARBA00022692"/>
    </source>
</evidence>
<keyword evidence="7" id="KW-1133">Transmembrane helix</keyword>
<evidence type="ECO:0000313" key="10">
    <source>
        <dbReference type="EMBL" id="VEL25721.1"/>
    </source>
</evidence>
<reference evidence="10" key="1">
    <citation type="submission" date="2018-11" db="EMBL/GenBank/DDBJ databases">
        <authorList>
            <consortium name="Pathogen Informatics"/>
        </authorList>
    </citation>
    <scope>NUCLEOTIDE SEQUENCE</scope>
</reference>
<dbReference type="GO" id="GO:0016255">
    <property type="term" value="P:attachment of GPI anchor to protein"/>
    <property type="evidence" value="ECO:0007669"/>
    <property type="project" value="InterPro"/>
</dbReference>
<dbReference type="Pfam" id="PF10510">
    <property type="entry name" value="PIG-S"/>
    <property type="match status" value="1"/>
</dbReference>
<keyword evidence="8" id="KW-0472">Membrane</keyword>
<dbReference type="AlphaFoldDB" id="A0A448X1S7"/>
<evidence type="ECO:0000256" key="2">
    <source>
        <dbReference type="ARBA" id="ARBA00004687"/>
    </source>
</evidence>
<keyword evidence="4" id="KW-0337">GPI-anchor biosynthesis</keyword>
<comment type="similarity">
    <text evidence="3">Belongs to the PIGS family.</text>
</comment>
<evidence type="ECO:0000256" key="6">
    <source>
        <dbReference type="ARBA" id="ARBA00022824"/>
    </source>
</evidence>
<dbReference type="PANTHER" id="PTHR21072:SF13">
    <property type="entry name" value="GPI TRANSAMIDASE COMPONENT PIG-S"/>
    <property type="match status" value="1"/>
</dbReference>
<dbReference type="PANTHER" id="PTHR21072">
    <property type="entry name" value="GPI TRANSAMIDASE COMPONENT PIG-S"/>
    <property type="match status" value="1"/>
</dbReference>
<sequence>MVIRDKVAAEVENAVIAWQTSTSQLAVGSNCQLHMAFSAARRALYAADTAFFDHTLLELLYFQCAFR</sequence>
<keyword evidence="11" id="KW-1185">Reference proteome</keyword>
<dbReference type="EMBL" id="CAAALY010075827">
    <property type="protein sequence ID" value="VEL25721.1"/>
    <property type="molecule type" value="Genomic_DNA"/>
</dbReference>
<comment type="pathway">
    <text evidence="2">Glycolipid biosynthesis; glycosylphosphatidylinositol-anchor biosynthesis.</text>
</comment>
<evidence type="ECO:0000256" key="7">
    <source>
        <dbReference type="ARBA" id="ARBA00022989"/>
    </source>
</evidence>
<keyword evidence="5" id="KW-0812">Transmembrane</keyword>
<dbReference type="GO" id="GO:0006506">
    <property type="term" value="P:GPI anchor biosynthetic process"/>
    <property type="evidence" value="ECO:0007669"/>
    <property type="project" value="UniProtKB-UniPathway"/>
</dbReference>
<evidence type="ECO:0000256" key="4">
    <source>
        <dbReference type="ARBA" id="ARBA00022502"/>
    </source>
</evidence>
<evidence type="ECO:0000313" key="11">
    <source>
        <dbReference type="Proteomes" id="UP000784294"/>
    </source>
</evidence>
<gene>
    <name evidence="10" type="ORF">PXEA_LOCUS19161</name>
</gene>
<protein>
    <submittedName>
        <fullName evidence="10">Uncharacterized protein</fullName>
    </submittedName>
</protein>
<name>A0A448X1S7_9PLAT</name>
<organism evidence="10 11">
    <name type="scientific">Protopolystoma xenopodis</name>
    <dbReference type="NCBI Taxonomy" id="117903"/>
    <lineage>
        <taxon>Eukaryota</taxon>
        <taxon>Metazoa</taxon>
        <taxon>Spiralia</taxon>
        <taxon>Lophotrochozoa</taxon>
        <taxon>Platyhelminthes</taxon>
        <taxon>Monogenea</taxon>
        <taxon>Polyopisthocotylea</taxon>
        <taxon>Polystomatidea</taxon>
        <taxon>Polystomatidae</taxon>
        <taxon>Protopolystoma</taxon>
    </lineage>
</organism>
<dbReference type="UniPathway" id="UPA00196"/>
<evidence type="ECO:0000256" key="1">
    <source>
        <dbReference type="ARBA" id="ARBA00004477"/>
    </source>
</evidence>
<dbReference type="Proteomes" id="UP000784294">
    <property type="component" value="Unassembled WGS sequence"/>
</dbReference>
<proteinExistence type="inferred from homology"/>
<evidence type="ECO:0000256" key="8">
    <source>
        <dbReference type="ARBA" id="ARBA00023136"/>
    </source>
</evidence>
<evidence type="ECO:0000256" key="3">
    <source>
        <dbReference type="ARBA" id="ARBA00005316"/>
    </source>
</evidence>
<keyword evidence="6" id="KW-0256">Endoplasmic reticulum</keyword>
<comment type="caution">
    <text evidence="10">The sequence shown here is derived from an EMBL/GenBank/DDBJ whole genome shotgun (WGS) entry which is preliminary data.</text>
</comment>
<evidence type="ECO:0000256" key="9">
    <source>
        <dbReference type="ARBA" id="ARBA00023180"/>
    </source>
</evidence>
<comment type="subcellular location">
    <subcellularLocation>
        <location evidence="1">Endoplasmic reticulum membrane</location>
        <topology evidence="1">Multi-pass membrane protein</topology>
    </subcellularLocation>
</comment>
<dbReference type="GO" id="GO:0042765">
    <property type="term" value="C:GPI-anchor transamidase complex"/>
    <property type="evidence" value="ECO:0007669"/>
    <property type="project" value="InterPro"/>
</dbReference>
<keyword evidence="9" id="KW-0325">Glycoprotein</keyword>
<dbReference type="InterPro" id="IPR019540">
    <property type="entry name" value="PtdIno-glycan_biosynth_class_S"/>
</dbReference>
<accession>A0A448X1S7</accession>